<feature type="transmembrane region" description="Helical" evidence="10">
    <location>
        <begin position="154"/>
        <end position="175"/>
    </location>
</feature>
<evidence type="ECO:0000256" key="3">
    <source>
        <dbReference type="ARBA" id="ARBA00022692"/>
    </source>
</evidence>
<dbReference type="PROSITE" id="PS00237">
    <property type="entry name" value="G_PROTEIN_RECEP_F1_1"/>
    <property type="match status" value="1"/>
</dbReference>
<name>A0A8B7XID9_ACAPL</name>
<dbReference type="GeneID" id="110973778"/>
<accession>A0A8B7XID9</accession>
<evidence type="ECO:0000256" key="8">
    <source>
        <dbReference type="ARBA" id="ARBA00023224"/>
    </source>
</evidence>
<dbReference type="PRINTS" id="PR00237">
    <property type="entry name" value="GPCRRHODOPSN"/>
</dbReference>
<keyword evidence="3 9" id="KW-0812">Transmembrane</keyword>
<reference evidence="13" key="1">
    <citation type="submission" date="2025-08" db="UniProtKB">
        <authorList>
            <consortium name="RefSeq"/>
        </authorList>
    </citation>
    <scope>IDENTIFICATION</scope>
</reference>
<feature type="transmembrane region" description="Helical" evidence="10">
    <location>
        <begin position="18"/>
        <end position="39"/>
    </location>
</feature>
<dbReference type="OrthoDB" id="10044919at2759"/>
<protein>
    <submittedName>
        <fullName evidence="13">G-protein coupled receptor moody-like</fullName>
    </submittedName>
</protein>
<dbReference type="AlphaFoldDB" id="A0A8B7XID9"/>
<dbReference type="CDD" id="cd00637">
    <property type="entry name" value="7tm_classA_rhodopsin-like"/>
    <property type="match status" value="1"/>
</dbReference>
<dbReference type="PANTHER" id="PTHR24228:SF72">
    <property type="entry name" value="G-PROTEIN COUPLED RECEPTORS FAMILY 1 PROFILE DOMAIN-CONTAINING PROTEIN"/>
    <property type="match status" value="1"/>
</dbReference>
<organism evidence="12 13">
    <name type="scientific">Acanthaster planci</name>
    <name type="common">Crown-of-thorns starfish</name>
    <dbReference type="NCBI Taxonomy" id="133434"/>
    <lineage>
        <taxon>Eukaryota</taxon>
        <taxon>Metazoa</taxon>
        <taxon>Echinodermata</taxon>
        <taxon>Eleutherozoa</taxon>
        <taxon>Asterozoa</taxon>
        <taxon>Asteroidea</taxon>
        <taxon>Valvatacea</taxon>
        <taxon>Valvatida</taxon>
        <taxon>Acanthasteridae</taxon>
        <taxon>Acanthaster</taxon>
    </lineage>
</organism>
<keyword evidence="6 10" id="KW-0472">Membrane</keyword>
<keyword evidence="5 9" id="KW-0297">G-protein coupled receptor</keyword>
<evidence type="ECO:0000256" key="2">
    <source>
        <dbReference type="ARBA" id="ARBA00022475"/>
    </source>
</evidence>
<evidence type="ECO:0000256" key="5">
    <source>
        <dbReference type="ARBA" id="ARBA00023040"/>
    </source>
</evidence>
<proteinExistence type="inferred from homology"/>
<feature type="transmembrane region" description="Helical" evidence="10">
    <location>
        <begin position="270"/>
        <end position="291"/>
    </location>
</feature>
<dbReference type="RefSeq" id="XP_022080563.1">
    <property type="nucleotide sequence ID" value="XM_022224871.1"/>
</dbReference>
<evidence type="ECO:0000313" key="12">
    <source>
        <dbReference type="Proteomes" id="UP000694845"/>
    </source>
</evidence>
<gene>
    <name evidence="13" type="primary">LOC110973778</name>
</gene>
<dbReference type="KEGG" id="aplc:110973778"/>
<keyword evidence="4 10" id="KW-1133">Transmembrane helix</keyword>
<dbReference type="Gene3D" id="1.20.1070.10">
    <property type="entry name" value="Rhodopsin 7-helix transmembrane proteins"/>
    <property type="match status" value="1"/>
</dbReference>
<feature type="domain" description="G-protein coupled receptors family 1 profile" evidence="11">
    <location>
        <begin position="1"/>
        <end position="289"/>
    </location>
</feature>
<dbReference type="InterPro" id="IPR017452">
    <property type="entry name" value="GPCR_Rhodpsn_7TM"/>
</dbReference>
<keyword evidence="8 9" id="KW-0807">Transducer</keyword>
<dbReference type="OMA" id="CSDVDTH"/>
<evidence type="ECO:0000313" key="13">
    <source>
        <dbReference type="RefSeq" id="XP_022080563.1"/>
    </source>
</evidence>
<dbReference type="PROSITE" id="PS50262">
    <property type="entry name" value="G_PROTEIN_RECEP_F1_2"/>
    <property type="match status" value="1"/>
</dbReference>
<dbReference type="InterPro" id="IPR000276">
    <property type="entry name" value="GPCR_Rhodpsn"/>
</dbReference>
<keyword evidence="12" id="KW-1185">Reference proteome</keyword>
<keyword evidence="2" id="KW-1003">Cell membrane</keyword>
<feature type="transmembrane region" description="Helical" evidence="10">
    <location>
        <begin position="245"/>
        <end position="264"/>
    </location>
</feature>
<dbReference type="PANTHER" id="PTHR24228">
    <property type="entry name" value="B2 BRADYKININ RECEPTOR/ANGIOTENSIN II RECEPTOR"/>
    <property type="match status" value="1"/>
</dbReference>
<evidence type="ECO:0000256" key="9">
    <source>
        <dbReference type="RuleBase" id="RU000688"/>
    </source>
</evidence>
<dbReference type="Pfam" id="PF00001">
    <property type="entry name" value="7tm_1"/>
    <property type="match status" value="1"/>
</dbReference>
<keyword evidence="7 9" id="KW-0675">Receptor</keyword>
<evidence type="ECO:0000256" key="7">
    <source>
        <dbReference type="ARBA" id="ARBA00023170"/>
    </source>
</evidence>
<comment type="subcellular location">
    <subcellularLocation>
        <location evidence="1">Cell membrane</location>
        <topology evidence="1">Multi-pass membrane protein</topology>
    </subcellularLocation>
</comment>
<dbReference type="Proteomes" id="UP000694845">
    <property type="component" value="Unplaced"/>
</dbReference>
<comment type="similarity">
    <text evidence="9">Belongs to the G-protein coupled receptor 1 family.</text>
</comment>
<evidence type="ECO:0000259" key="11">
    <source>
        <dbReference type="PROSITE" id="PS50262"/>
    </source>
</evidence>
<dbReference type="GO" id="GO:0004930">
    <property type="term" value="F:G protein-coupled receptor activity"/>
    <property type="evidence" value="ECO:0007669"/>
    <property type="project" value="UniProtKB-KW"/>
</dbReference>
<evidence type="ECO:0000256" key="10">
    <source>
        <dbReference type="SAM" id="Phobius"/>
    </source>
</evidence>
<feature type="transmembrane region" description="Helical" evidence="10">
    <location>
        <begin position="59"/>
        <end position="80"/>
    </location>
</feature>
<dbReference type="SUPFAM" id="SSF81321">
    <property type="entry name" value="Family A G protein-coupled receptor-like"/>
    <property type="match status" value="1"/>
</dbReference>
<evidence type="ECO:0000256" key="6">
    <source>
        <dbReference type="ARBA" id="ARBA00023136"/>
    </source>
</evidence>
<feature type="transmembrane region" description="Helical" evidence="10">
    <location>
        <begin position="101"/>
        <end position="122"/>
    </location>
</feature>
<evidence type="ECO:0000256" key="4">
    <source>
        <dbReference type="ARBA" id="ARBA00022989"/>
    </source>
</evidence>
<evidence type="ECO:0000256" key="1">
    <source>
        <dbReference type="ARBA" id="ARBA00004651"/>
    </source>
</evidence>
<dbReference type="GO" id="GO:0005886">
    <property type="term" value="C:plasma membrane"/>
    <property type="evidence" value="ECO:0007669"/>
    <property type="project" value="UniProtKB-SubCell"/>
</dbReference>
<sequence length="314" mass="34920">MVLVAVARTKKLQTVTNVFVVNLSVTDCLSSFAFLWSVLGMASTTPGYLLQSDVPCVTAAGAVFTAVGCSLYTLASIALNRYILITRSRETFQWLYTPKKITLMVSGSWLVPVCAIVMPPVFGVGDLGFDPESRTCSDVDTHPMADAYDKVQFWVLYPLPLVVIVVSYVLIWRYMKQHFSKRRQKGVSQQVSTLKADYSSTSKLDIDDNRHAGGFVKSVASSQNTGSSRHLSRIKKDQLTITKNLFVVVLTFLVCFTPIAIMVVTKSNRYMLYGALTMFLSSGINPFIYAAKHPHFKPVLRSMVWCRCSTETMA</sequence>